<proteinExistence type="predicted"/>
<organism evidence="2 3">
    <name type="scientific">Orchesella dallaii</name>
    <dbReference type="NCBI Taxonomy" id="48710"/>
    <lineage>
        <taxon>Eukaryota</taxon>
        <taxon>Metazoa</taxon>
        <taxon>Ecdysozoa</taxon>
        <taxon>Arthropoda</taxon>
        <taxon>Hexapoda</taxon>
        <taxon>Collembola</taxon>
        <taxon>Entomobryomorpha</taxon>
        <taxon>Entomobryoidea</taxon>
        <taxon>Orchesellidae</taxon>
        <taxon>Orchesellinae</taxon>
        <taxon>Orchesella</taxon>
    </lineage>
</organism>
<keyword evidence="3" id="KW-1185">Reference proteome</keyword>
<comment type="caution">
    <text evidence="2">The sequence shown here is derived from an EMBL/GenBank/DDBJ whole genome shotgun (WGS) entry which is preliminary data.</text>
</comment>
<accession>A0ABP1PJH8</accession>
<evidence type="ECO:0000313" key="3">
    <source>
        <dbReference type="Proteomes" id="UP001642540"/>
    </source>
</evidence>
<dbReference type="EMBL" id="CAXLJM020000004">
    <property type="protein sequence ID" value="CAL8069301.1"/>
    <property type="molecule type" value="Genomic_DNA"/>
</dbReference>
<keyword evidence="1" id="KW-1133">Transmembrane helix</keyword>
<dbReference type="Proteomes" id="UP001642540">
    <property type="component" value="Unassembled WGS sequence"/>
</dbReference>
<keyword evidence="1" id="KW-0812">Transmembrane</keyword>
<name>A0ABP1PJH8_9HEXA</name>
<protein>
    <submittedName>
        <fullName evidence="2">Uncharacterized protein</fullName>
    </submittedName>
</protein>
<keyword evidence="1" id="KW-0472">Membrane</keyword>
<feature type="transmembrane region" description="Helical" evidence="1">
    <location>
        <begin position="650"/>
        <end position="674"/>
    </location>
</feature>
<reference evidence="2 3" key="1">
    <citation type="submission" date="2024-08" db="EMBL/GenBank/DDBJ databases">
        <authorList>
            <person name="Cucini C."/>
            <person name="Frati F."/>
        </authorList>
    </citation>
    <scope>NUCLEOTIDE SEQUENCE [LARGE SCALE GENOMIC DNA]</scope>
</reference>
<sequence length="686" mass="79817">MRLNLDVIGIGATEIIKIMQKPIVCNLVLISFCLLDKISSIEIVSVLPFLSTTPENYVVHLFENPKLQVTCKSTHPNTYFQNILEVPFLRLMVFSKFENFVPRKPYRRFAEEYNIIISPYRPSKFKGLRKDLMVEPIQTFKDYSMHIYTFYIFISRKNFLSSETVDRDWQHSITSSNVPAGKIILNIPCSFTPPYNISKSNATITIVCNRLCITKTVPFTASTSHSLTNIVRFHRSHFRKLNGGKISTVIENTGYYIKKFPNDPYACHGNEHRLHHFCHSDLMSVVSLSKHHNFSLSLFGSRDLRGAKQLDYSDHGQIIRTTSSFLSYNLPTYLYMHRLPFKAFSRRGIQYCKNLKKEALKGSGTTISRLNHFPMWTKPFTINIWTVTTVWAVTGTLMFARSFQPTKLFAGLLSFIITILGHSEGTQSTIGYFNMFTGVMGMVLCNLYGNEMTSYVIVARPPKPIQTIEEFLNQNFKIVWDPKARAKPPYIEYKSEFKMLNLSERLNQSFHAYEYTDMSLESNKNSLKYLDEKLTKDMVKLGIDFDSFDKYSVLKMTFLMKNVSNNNDYRCYSVKQRFSKKLWHWFMYIINGHWIVETNLRMTEAGLPTIWDEWARWGDALRGNILQEYSGYKDLEPPNFIEIYRISPMVIVWLVLCTLAVILFCLEKSIYIILHSTRTQKFEMKG</sequence>
<evidence type="ECO:0000313" key="2">
    <source>
        <dbReference type="EMBL" id="CAL8069301.1"/>
    </source>
</evidence>
<evidence type="ECO:0000256" key="1">
    <source>
        <dbReference type="SAM" id="Phobius"/>
    </source>
</evidence>
<gene>
    <name evidence="2" type="ORF">ODALV1_LOCUS700</name>
</gene>